<comment type="caution">
    <text evidence="3">The sequence shown here is derived from an EMBL/GenBank/DDBJ whole genome shotgun (WGS) entry which is preliminary data.</text>
</comment>
<dbReference type="AlphaFoldDB" id="A0A369LW64"/>
<dbReference type="RefSeq" id="WP_015539773.1">
    <property type="nucleotide sequence ID" value="NZ_CABMMS010000009.1"/>
</dbReference>
<dbReference type="OrthoDB" id="3174768at2"/>
<sequence>MAGAAPAFSYNYPERAPERPERPRVRVVPGQGTRTSTQTIPSTVVFMAKTLAVVLVVAALLCFARIAIGSATVATSVQSQQLESQISDARASGNNLEVQQSSLSNPTRVKAEASRLKMAAPESVGIIDLGTDVVATDEAGNLSLSKSVQIAAGAAE</sequence>
<feature type="region of interest" description="Disordered" evidence="1">
    <location>
        <begin position="1"/>
        <end position="34"/>
    </location>
</feature>
<evidence type="ECO:0000256" key="1">
    <source>
        <dbReference type="SAM" id="MobiDB-lite"/>
    </source>
</evidence>
<organism evidence="3 4">
    <name type="scientific">Gordonibacter pamelaeae</name>
    <dbReference type="NCBI Taxonomy" id="471189"/>
    <lineage>
        <taxon>Bacteria</taxon>
        <taxon>Bacillati</taxon>
        <taxon>Actinomycetota</taxon>
        <taxon>Coriobacteriia</taxon>
        <taxon>Eggerthellales</taxon>
        <taxon>Eggerthellaceae</taxon>
        <taxon>Gordonibacter</taxon>
    </lineage>
</organism>
<gene>
    <name evidence="3" type="ORF">C1877_13305</name>
</gene>
<evidence type="ECO:0000313" key="3">
    <source>
        <dbReference type="EMBL" id="RDB62486.1"/>
    </source>
</evidence>
<proteinExistence type="predicted"/>
<feature type="compositionally biased region" description="Basic and acidic residues" evidence="1">
    <location>
        <begin position="15"/>
        <end position="24"/>
    </location>
</feature>
<dbReference type="EMBL" id="PPTS01000009">
    <property type="protein sequence ID" value="RDB62486.1"/>
    <property type="molecule type" value="Genomic_DNA"/>
</dbReference>
<dbReference type="GO" id="GO:0051301">
    <property type="term" value="P:cell division"/>
    <property type="evidence" value="ECO:0007669"/>
    <property type="project" value="UniProtKB-KW"/>
</dbReference>
<accession>A0A369LW64</accession>
<keyword evidence="2" id="KW-0812">Transmembrane</keyword>
<evidence type="ECO:0000256" key="2">
    <source>
        <dbReference type="SAM" id="Phobius"/>
    </source>
</evidence>
<keyword evidence="4" id="KW-1185">Reference proteome</keyword>
<keyword evidence="3" id="KW-0132">Cell division</keyword>
<evidence type="ECO:0000313" key="4">
    <source>
        <dbReference type="Proteomes" id="UP000254000"/>
    </source>
</evidence>
<dbReference type="GeneID" id="78360672"/>
<protein>
    <submittedName>
        <fullName evidence="3">Cell division protein FtsL</fullName>
    </submittedName>
</protein>
<reference evidence="3 4" key="1">
    <citation type="journal article" date="2018" name="Elife">
        <title>Discovery and characterization of a prevalent human gut bacterial enzyme sufficient for the inactivation of a family of plant toxins.</title>
        <authorList>
            <person name="Koppel N."/>
            <person name="Bisanz J.E."/>
            <person name="Pandelia M.E."/>
            <person name="Turnbaugh P.J."/>
            <person name="Balskus E.P."/>
        </authorList>
    </citation>
    <scope>NUCLEOTIDE SEQUENCE [LARGE SCALE GENOMIC DNA]</scope>
    <source>
        <strain evidence="3 4">3C</strain>
    </source>
</reference>
<name>A0A369LW64_9ACTN</name>
<keyword evidence="3" id="KW-0131">Cell cycle</keyword>
<dbReference type="Proteomes" id="UP000254000">
    <property type="component" value="Unassembled WGS sequence"/>
</dbReference>
<feature type="transmembrane region" description="Helical" evidence="2">
    <location>
        <begin position="46"/>
        <end position="68"/>
    </location>
</feature>
<keyword evidence="2" id="KW-0472">Membrane</keyword>
<keyword evidence="2" id="KW-1133">Transmembrane helix</keyword>